<proteinExistence type="inferred from homology"/>
<comment type="cofactor">
    <cofactor evidence="1">
        <name>Mg(2+)</name>
        <dbReference type="ChEBI" id="CHEBI:18420"/>
    </cofactor>
</comment>
<dbReference type="PANTHER" id="PTHR23070">
    <property type="entry name" value="BCS1 AAA-TYPE ATPASE"/>
    <property type="match status" value="1"/>
</dbReference>
<dbReference type="GO" id="GO:0005524">
    <property type="term" value="F:ATP binding"/>
    <property type="evidence" value="ECO:0007669"/>
    <property type="project" value="UniProtKB-KW"/>
</dbReference>
<comment type="similarity">
    <text evidence="2">Belongs to the AAA ATPase family. BCS1 subfamily.</text>
</comment>
<feature type="region of interest" description="Disordered" evidence="7">
    <location>
        <begin position="303"/>
        <end position="334"/>
    </location>
</feature>
<dbReference type="InterPro" id="IPR058017">
    <property type="entry name" value="At3g28540-like_C"/>
</dbReference>
<dbReference type="Gene3D" id="3.40.50.300">
    <property type="entry name" value="P-loop containing nucleotide triphosphate hydrolases"/>
    <property type="match status" value="1"/>
</dbReference>
<keyword evidence="6" id="KW-0067">ATP-binding</keyword>
<name>A0A2G9FYM4_9LAMI</name>
<dbReference type="GO" id="GO:0006950">
    <property type="term" value="P:response to stress"/>
    <property type="evidence" value="ECO:0007669"/>
    <property type="project" value="UniProtKB-ARBA"/>
</dbReference>
<dbReference type="Proteomes" id="UP000231279">
    <property type="component" value="Unassembled WGS sequence"/>
</dbReference>
<dbReference type="OrthoDB" id="10251412at2759"/>
<keyword evidence="3" id="KW-0378">Hydrolase</keyword>
<evidence type="ECO:0000256" key="6">
    <source>
        <dbReference type="RuleBase" id="RU003651"/>
    </source>
</evidence>
<dbReference type="InterPro" id="IPR003959">
    <property type="entry name" value="ATPase_AAA_core"/>
</dbReference>
<protein>
    <submittedName>
        <fullName evidence="9">AAA+-type ATPase</fullName>
    </submittedName>
</protein>
<gene>
    <name evidence="9" type="ORF">CDL12_29529</name>
</gene>
<comment type="catalytic activity">
    <reaction evidence="5">
        <text>ATP + H2O = ADP + phosphate + H(+)</text>
        <dbReference type="Rhea" id="RHEA:13065"/>
        <dbReference type="ChEBI" id="CHEBI:15377"/>
        <dbReference type="ChEBI" id="CHEBI:15378"/>
        <dbReference type="ChEBI" id="CHEBI:30616"/>
        <dbReference type="ChEBI" id="CHEBI:43474"/>
        <dbReference type="ChEBI" id="CHEBI:456216"/>
    </reaction>
</comment>
<dbReference type="Pfam" id="PF14363">
    <property type="entry name" value="AAA_assoc"/>
    <property type="match status" value="1"/>
</dbReference>
<evidence type="ECO:0000259" key="8">
    <source>
        <dbReference type="SMART" id="SM00382"/>
    </source>
</evidence>
<evidence type="ECO:0000256" key="7">
    <source>
        <dbReference type="SAM" id="MobiDB-lite"/>
    </source>
</evidence>
<organism evidence="9 10">
    <name type="scientific">Handroanthus impetiginosus</name>
    <dbReference type="NCBI Taxonomy" id="429701"/>
    <lineage>
        <taxon>Eukaryota</taxon>
        <taxon>Viridiplantae</taxon>
        <taxon>Streptophyta</taxon>
        <taxon>Embryophyta</taxon>
        <taxon>Tracheophyta</taxon>
        <taxon>Spermatophyta</taxon>
        <taxon>Magnoliopsida</taxon>
        <taxon>eudicotyledons</taxon>
        <taxon>Gunneridae</taxon>
        <taxon>Pentapetalae</taxon>
        <taxon>asterids</taxon>
        <taxon>lamiids</taxon>
        <taxon>Lamiales</taxon>
        <taxon>Bignoniaceae</taxon>
        <taxon>Crescentiina</taxon>
        <taxon>Tabebuia alliance</taxon>
        <taxon>Handroanthus</taxon>
    </lineage>
</organism>
<dbReference type="SMART" id="SM00382">
    <property type="entry name" value="AAA"/>
    <property type="match status" value="1"/>
</dbReference>
<feature type="compositionally biased region" description="Basic and acidic residues" evidence="7">
    <location>
        <begin position="306"/>
        <end position="334"/>
    </location>
</feature>
<evidence type="ECO:0000256" key="5">
    <source>
        <dbReference type="ARBA" id="ARBA00049360"/>
    </source>
</evidence>
<dbReference type="CDD" id="cd19510">
    <property type="entry name" value="RecA-like_BCS1"/>
    <property type="match status" value="1"/>
</dbReference>
<dbReference type="Pfam" id="PF25568">
    <property type="entry name" value="AAA_lid_At3g28540"/>
    <property type="match status" value="1"/>
</dbReference>
<dbReference type="SUPFAM" id="SSF52540">
    <property type="entry name" value="P-loop containing nucleoside triphosphate hydrolases"/>
    <property type="match status" value="1"/>
</dbReference>
<dbReference type="AlphaFoldDB" id="A0A2G9FYM4"/>
<dbReference type="STRING" id="429701.A0A2G9FYM4"/>
<feature type="domain" description="AAA+ ATPase" evidence="8">
    <location>
        <begin position="233"/>
        <end position="388"/>
    </location>
</feature>
<comment type="caution">
    <text evidence="9">The sequence shown here is derived from an EMBL/GenBank/DDBJ whole genome shotgun (WGS) entry which is preliminary data.</text>
</comment>
<evidence type="ECO:0000313" key="10">
    <source>
        <dbReference type="Proteomes" id="UP000231279"/>
    </source>
</evidence>
<dbReference type="Pfam" id="PF00004">
    <property type="entry name" value="AAA"/>
    <property type="match status" value="1"/>
</dbReference>
<feature type="region of interest" description="Disordered" evidence="7">
    <location>
        <begin position="431"/>
        <end position="454"/>
    </location>
</feature>
<accession>A0A2G9FYM4</accession>
<keyword evidence="6" id="KW-0547">Nucleotide-binding</keyword>
<evidence type="ECO:0000256" key="4">
    <source>
        <dbReference type="ARBA" id="ARBA00022842"/>
    </source>
</evidence>
<reference evidence="10" key="1">
    <citation type="journal article" date="2018" name="Gigascience">
        <title>Genome assembly of the Pink Ipe (Handroanthus impetiginosus, Bignoniaceae), a highly valued, ecologically keystone Neotropical timber forest tree.</title>
        <authorList>
            <person name="Silva-Junior O.B."/>
            <person name="Grattapaglia D."/>
            <person name="Novaes E."/>
            <person name="Collevatti R.G."/>
        </authorList>
    </citation>
    <scope>NUCLEOTIDE SEQUENCE [LARGE SCALE GENOMIC DNA]</scope>
    <source>
        <strain evidence="10">cv. UFG-1</strain>
    </source>
</reference>
<evidence type="ECO:0000256" key="1">
    <source>
        <dbReference type="ARBA" id="ARBA00001946"/>
    </source>
</evidence>
<evidence type="ECO:0000256" key="3">
    <source>
        <dbReference type="ARBA" id="ARBA00022801"/>
    </source>
</evidence>
<dbReference type="InterPro" id="IPR003960">
    <property type="entry name" value="ATPase_AAA_CS"/>
</dbReference>
<keyword evidence="4" id="KW-0460">Magnesium</keyword>
<sequence>MMLETLGTLGSTVLTFMFFWEMFQRYCPTKLKQYLEKYTIRLSESLNPYIQISIDEYIGNHMRTHEAYGVVEAYLSVNSLKDAKRLKAEMARDSDSKLMLRMDQNEKITEEFNGVRVQWTSGNAPPPSRPGFSHYMEPERRFYMLKFHKQYKDVITGSYLEHVVRTGKEIRARNRQRKLYSNGHGKYWSHIVFEHPARFETLAMEKEKKEEIIEDLWTFTTGKDFYARIGKAWKRGYLLHGPPGTGKSTMVAAMANLLNYDVYDLELTSVRDNTELKRLLTETTAKSIIVIEDIDCSLNLTGQRKASTEKKPEENETEKDKKGTLRKEKDDGDSKVTLSGLLNSIDGLWSSCAGERLIVFTTNHVDKLDPALTRRGRMDKHIEFSYCRYEGFKVLAKNYLDLEEHPLFQSQCLLNLIRTLDEIKERKIIKSTEEINDDKGKNKNADAPQEKHET</sequence>
<dbReference type="InterPro" id="IPR003593">
    <property type="entry name" value="AAA+_ATPase"/>
</dbReference>
<evidence type="ECO:0000256" key="2">
    <source>
        <dbReference type="ARBA" id="ARBA00007448"/>
    </source>
</evidence>
<dbReference type="EMBL" id="NKXS01008911">
    <property type="protein sequence ID" value="PIM97994.1"/>
    <property type="molecule type" value="Genomic_DNA"/>
</dbReference>
<dbReference type="PROSITE" id="PS00674">
    <property type="entry name" value="AAA"/>
    <property type="match status" value="1"/>
</dbReference>
<dbReference type="InterPro" id="IPR050747">
    <property type="entry name" value="Mitochondrial_chaperone_BCS1"/>
</dbReference>
<keyword evidence="10" id="KW-1185">Reference proteome</keyword>
<dbReference type="InterPro" id="IPR025753">
    <property type="entry name" value="AAA_N_dom"/>
</dbReference>
<dbReference type="InterPro" id="IPR027417">
    <property type="entry name" value="P-loop_NTPase"/>
</dbReference>
<dbReference type="GO" id="GO:0016887">
    <property type="term" value="F:ATP hydrolysis activity"/>
    <property type="evidence" value="ECO:0007669"/>
    <property type="project" value="InterPro"/>
</dbReference>
<evidence type="ECO:0000313" key="9">
    <source>
        <dbReference type="EMBL" id="PIM97994.1"/>
    </source>
</evidence>